<comment type="caution">
    <text evidence="3">The sequence shown here is derived from an EMBL/GenBank/DDBJ whole genome shotgun (WGS) entry which is preliminary data.</text>
</comment>
<organism evidence="3 4">
    <name type="scientific">Mycobacterium simulans</name>
    <dbReference type="NCBI Taxonomy" id="627089"/>
    <lineage>
        <taxon>Bacteria</taxon>
        <taxon>Bacillati</taxon>
        <taxon>Actinomycetota</taxon>
        <taxon>Actinomycetes</taxon>
        <taxon>Mycobacteriales</taxon>
        <taxon>Mycobacteriaceae</taxon>
        <taxon>Mycobacterium</taxon>
    </lineage>
</organism>
<evidence type="ECO:0000313" key="3">
    <source>
        <dbReference type="EMBL" id="SOJ55174.1"/>
    </source>
</evidence>
<dbReference type="InterPro" id="IPR038332">
    <property type="entry name" value="PPE_sf"/>
</dbReference>
<proteinExistence type="predicted"/>
<dbReference type="AlphaFoldDB" id="A0A7Z7N9V4"/>
<sequence>MTHVTAQPQTLAAAAAQVAGIGSAINEASAAAAGRTTGVLAAAADEVSEATAQLFNAYAQEYQAVFKQAAAFHDEFVQGLSSAVSAYTQAEAVNAAAAIDVTLAMGGSGLPVPPRSYVDAVVSKYITPHYPGFTVANAQGLFTPEAFYPLTGIKDLTPNVSVAEGVTILESAIKQQVDAGNNVAVVGFSQSSIISSLVMQKLAPGNTPSSLPIVFSLLGDPMNPNGGLLARFPDLTMPSLGFTFYGATPDNSFTTKIYTIEYDGFADFPEYPINLLADLNAIAGIYYVHGTYADLSPEQIATAIPLTNTVGPTMTSYYMIPNPDLPLVRGLRAIPILGNPLAELLEPDLRVLINLGYGSPDQGWSTGPPNVPTQFGLFPPIDPAVVADRLAVGTHQGINDFATALNAEMSSLASVDPAQALSSIQSIQPSSFSPPPITNVANTLASAISTSYAVLLPTADFVTAAVVSVPAYDLHLFANGILQALGGDPYGLVRAIGDPIAADTALFSIAAGFEAIVLINAAQSIIRDLSGLT</sequence>
<keyword evidence="4" id="KW-1185">Reference proteome</keyword>
<reference evidence="3 4" key="1">
    <citation type="submission" date="2017-10" db="EMBL/GenBank/DDBJ databases">
        <authorList>
            <consortium name="Urmite Genomes"/>
        </authorList>
    </citation>
    <scope>NUCLEOTIDE SEQUENCE [LARGE SCALE GENOMIC DNA]</scope>
    <source>
        <strain evidence="3 4">FB-527</strain>
    </source>
</reference>
<feature type="domain" description="PE-PPE" evidence="2">
    <location>
        <begin position="136"/>
        <end position="357"/>
    </location>
</feature>
<protein>
    <submittedName>
        <fullName evidence="3">PE family protein PE3</fullName>
    </submittedName>
</protein>
<evidence type="ECO:0000259" key="2">
    <source>
        <dbReference type="Pfam" id="PF08237"/>
    </source>
</evidence>
<evidence type="ECO:0000313" key="4">
    <source>
        <dbReference type="Proteomes" id="UP000554965"/>
    </source>
</evidence>
<dbReference type="Proteomes" id="UP000554965">
    <property type="component" value="Unassembled WGS sequence"/>
</dbReference>
<dbReference type="RefSeq" id="WP_186243078.1">
    <property type="nucleotide sequence ID" value="NZ_OCTY01000002.1"/>
</dbReference>
<feature type="domain" description="PE" evidence="1">
    <location>
        <begin position="4"/>
        <end position="94"/>
    </location>
</feature>
<name>A0A7Z7N9V4_9MYCO</name>
<dbReference type="InterPro" id="IPR000084">
    <property type="entry name" value="PE-PGRS_N"/>
</dbReference>
<dbReference type="EMBL" id="OCTY01000002">
    <property type="protein sequence ID" value="SOJ55174.1"/>
    <property type="molecule type" value="Genomic_DNA"/>
</dbReference>
<evidence type="ECO:0000259" key="1">
    <source>
        <dbReference type="Pfam" id="PF00934"/>
    </source>
</evidence>
<gene>
    <name evidence="3" type="primary">PE3_11</name>
    <name evidence="3" type="ORF">MSIMFB_02662</name>
</gene>
<accession>A0A7Z7N9V4</accession>
<dbReference type="SUPFAM" id="SSF140459">
    <property type="entry name" value="PE/PPE dimer-like"/>
    <property type="match status" value="1"/>
</dbReference>
<dbReference type="Pfam" id="PF00934">
    <property type="entry name" value="PE"/>
    <property type="match status" value="1"/>
</dbReference>
<dbReference type="Gene3D" id="1.10.287.850">
    <property type="entry name" value="HP0062-like domain"/>
    <property type="match status" value="1"/>
</dbReference>
<dbReference type="Gene3D" id="3.40.50.1820">
    <property type="entry name" value="alpha/beta hydrolase"/>
    <property type="match status" value="1"/>
</dbReference>
<dbReference type="SUPFAM" id="SSF53474">
    <property type="entry name" value="alpha/beta-Hydrolases"/>
    <property type="match status" value="1"/>
</dbReference>
<dbReference type="InterPro" id="IPR029058">
    <property type="entry name" value="AB_hydrolase_fold"/>
</dbReference>
<dbReference type="Pfam" id="PF08237">
    <property type="entry name" value="PE-PPE"/>
    <property type="match status" value="1"/>
</dbReference>
<dbReference type="InterPro" id="IPR013228">
    <property type="entry name" value="PE-PPE_C"/>
</dbReference>